<dbReference type="STRING" id="346185.AAY42_00865"/>
<feature type="coiled-coil region" evidence="1">
    <location>
        <begin position="457"/>
        <end position="484"/>
    </location>
</feature>
<reference evidence="2 3" key="1">
    <citation type="submission" date="2015-04" db="EMBL/GenBank/DDBJ databases">
        <title>Complete genome of flavobacterium.</title>
        <authorList>
            <person name="Kwon Y.M."/>
            <person name="Kim S.-J."/>
        </authorList>
    </citation>
    <scope>NUCLEOTIDE SEQUENCE [LARGE SCALE GENOMIC DNA]</scope>
    <source>
        <strain evidence="2 3">DK169</strain>
    </source>
</reference>
<feature type="coiled-coil region" evidence="1">
    <location>
        <begin position="205"/>
        <end position="232"/>
    </location>
</feature>
<dbReference type="AlphaFoldDB" id="A0A0Q0XC02"/>
<dbReference type="Gene3D" id="3.40.50.300">
    <property type="entry name" value="P-loop containing nucleotide triphosphate hydrolases"/>
    <property type="match status" value="2"/>
</dbReference>
<organism evidence="2 3">
    <name type="scientific">Flagellimonas eckloniae</name>
    <dbReference type="NCBI Taxonomy" id="346185"/>
    <lineage>
        <taxon>Bacteria</taxon>
        <taxon>Pseudomonadati</taxon>
        <taxon>Bacteroidota</taxon>
        <taxon>Flavobacteriia</taxon>
        <taxon>Flavobacteriales</taxon>
        <taxon>Flavobacteriaceae</taxon>
        <taxon>Flagellimonas</taxon>
    </lineage>
</organism>
<evidence type="ECO:0000313" key="3">
    <source>
        <dbReference type="Proteomes" id="UP000050827"/>
    </source>
</evidence>
<evidence type="ECO:0000313" key="2">
    <source>
        <dbReference type="EMBL" id="KQC28614.1"/>
    </source>
</evidence>
<sequence>MRLYIKNIILYPKDRELSPRVITFKEDKINIITGYSQRGKSAIIDIIDYCLGSGECNIPVGTIRNTVEVFALYVKYNNEYLFIGRENYDESKSTMYFYKENEKGEDLALRTNKWLENKSAYKQNTEYIKRVLSEMSGFKNIKTDDDSTNPFDSPASFRDTAAFQFQTQNIIANPSTMFYKTDTWEHLQKLKTIFPLILGYKSYDILKLDKEISDLETDKKKKTLKLEEIKGQYESWQSDIYEYYSEAVKLGLTNSDIDISSSTVSLLQNELSNIVSNSKKGLLYKKGSAKRFSDKINDLNESRGNLIRELDKLKTTLYKIEEIDISKDKYVSDVAWEKENRLKPVEWFLNQKGDNICPFCDSESTKAIEELLSLNEEKNSNRVVLENSNSLLFSFEKERTDVVKEIRVKEELIEKIDSNLKIILDEVEEDKKSYQRTFEFIGKIEHALDNLRKIAPSGSLEKEIEKLQEEISTKKAELKKLEGHFDKGLSLSKLTKLIGKYVKTLPIEDKNTKRVHLDPDQSLNIKVEDTKTQNKYFLSRLGSGANYMGYHISTMLGLHEFFVKLKETSKPNFVPSFLVLDQPSQVYYPDKFEEKEGEKGSKDIEDTKKIFEACSQFMKNTGNSVQLIILEHVPKTTWKNIDDDVFNLVGVWRGEENTDNYEALIPRQWL</sequence>
<dbReference type="EMBL" id="LCTZ01000002">
    <property type="protein sequence ID" value="KQC28614.1"/>
    <property type="molecule type" value="Genomic_DNA"/>
</dbReference>
<keyword evidence="3" id="KW-1185">Reference proteome</keyword>
<protein>
    <recommendedName>
        <fullName evidence="4">DUF3732 domain-containing protein</fullName>
    </recommendedName>
</protein>
<dbReference type="Proteomes" id="UP000050827">
    <property type="component" value="Unassembled WGS sequence"/>
</dbReference>
<accession>A0A0Q0XC02</accession>
<evidence type="ECO:0000256" key="1">
    <source>
        <dbReference type="SAM" id="Coils"/>
    </source>
</evidence>
<dbReference type="InterPro" id="IPR022205">
    <property type="entry name" value="DUF3732"/>
</dbReference>
<dbReference type="PATRIC" id="fig|1547436.3.peg.173"/>
<keyword evidence="1" id="KW-0175">Coiled coil</keyword>
<dbReference type="OrthoDB" id="103556at2"/>
<dbReference type="InterPro" id="IPR027417">
    <property type="entry name" value="P-loop_NTPase"/>
</dbReference>
<comment type="caution">
    <text evidence="2">The sequence shown here is derived from an EMBL/GenBank/DDBJ whole genome shotgun (WGS) entry which is preliminary data.</text>
</comment>
<dbReference type="RefSeq" id="WP_055392129.1">
    <property type="nucleotide sequence ID" value="NZ_LCTZ01000002.1"/>
</dbReference>
<gene>
    <name evidence="2" type="ORF">AAY42_00865</name>
</gene>
<proteinExistence type="predicted"/>
<name>A0A0Q0XC02_9FLAO</name>
<dbReference type="Pfam" id="PF12532">
    <property type="entry name" value="DUF3732"/>
    <property type="match status" value="1"/>
</dbReference>
<evidence type="ECO:0008006" key="4">
    <source>
        <dbReference type="Google" id="ProtNLM"/>
    </source>
</evidence>